<dbReference type="InterPro" id="IPR017900">
    <property type="entry name" value="4Fe4S_Fe_S_CS"/>
</dbReference>
<dbReference type="EMBL" id="MTKO01000114">
    <property type="protein sequence ID" value="RWX43642.1"/>
    <property type="molecule type" value="Genomic_DNA"/>
</dbReference>
<keyword evidence="8" id="KW-1185">Reference proteome</keyword>
<dbReference type="SUPFAM" id="SSF54862">
    <property type="entry name" value="4Fe-4S ferredoxins"/>
    <property type="match status" value="1"/>
</dbReference>
<comment type="caution">
    <text evidence="7">The sequence shown here is derived from an EMBL/GenBank/DDBJ whole genome shotgun (WGS) entry which is preliminary data.</text>
</comment>
<dbReference type="AlphaFoldDB" id="A0A444IS91"/>
<dbReference type="Pfam" id="PF13370">
    <property type="entry name" value="Fer4_13"/>
    <property type="match status" value="1"/>
</dbReference>
<dbReference type="InterPro" id="IPR001080">
    <property type="entry name" value="3Fe4S_ferredoxin"/>
</dbReference>
<gene>
    <name evidence="7" type="ORF">H206_03280</name>
</gene>
<proteinExistence type="predicted"/>
<dbReference type="InterPro" id="IPR017896">
    <property type="entry name" value="4Fe4S_Fe-S-bd"/>
</dbReference>
<keyword evidence="5" id="KW-0249">Electron transport</keyword>
<evidence type="ECO:0000256" key="4">
    <source>
        <dbReference type="ARBA" id="ARBA00023014"/>
    </source>
</evidence>
<evidence type="ECO:0000259" key="6">
    <source>
        <dbReference type="PROSITE" id="PS51379"/>
    </source>
</evidence>
<protein>
    <recommendedName>
        <fullName evidence="5">Ferredoxin</fullName>
    </recommendedName>
</protein>
<keyword evidence="2 5" id="KW-0479">Metal-binding</keyword>
<keyword evidence="4 5" id="KW-0411">Iron-sulfur</keyword>
<evidence type="ECO:0000313" key="7">
    <source>
        <dbReference type="EMBL" id="RWX43642.1"/>
    </source>
</evidence>
<dbReference type="GO" id="GO:0009055">
    <property type="term" value="F:electron transfer activity"/>
    <property type="evidence" value="ECO:0007669"/>
    <property type="project" value="UniProtKB-UniRule"/>
</dbReference>
<organism evidence="7 8">
    <name type="scientific">Candidatus Electrothrix aarhusensis</name>
    <dbReference type="NCBI Taxonomy" id="1859131"/>
    <lineage>
        <taxon>Bacteria</taxon>
        <taxon>Pseudomonadati</taxon>
        <taxon>Thermodesulfobacteriota</taxon>
        <taxon>Desulfobulbia</taxon>
        <taxon>Desulfobulbales</taxon>
        <taxon>Desulfobulbaceae</taxon>
        <taxon>Candidatus Electrothrix</taxon>
    </lineage>
</organism>
<dbReference type="PROSITE" id="PS00198">
    <property type="entry name" value="4FE4S_FER_1"/>
    <property type="match status" value="1"/>
</dbReference>
<dbReference type="GO" id="GO:0005506">
    <property type="term" value="F:iron ion binding"/>
    <property type="evidence" value="ECO:0007669"/>
    <property type="project" value="UniProtKB-UniRule"/>
</dbReference>
<reference evidence="7 8" key="1">
    <citation type="submission" date="2017-01" db="EMBL/GenBank/DDBJ databases">
        <title>The cable genome- insights into the physiology and evolution of filamentous bacteria capable of sulfide oxidation via long distance electron transfer.</title>
        <authorList>
            <person name="Schreiber L."/>
            <person name="Bjerg J.T."/>
            <person name="Boggild A."/>
            <person name="Van De Vossenberg J."/>
            <person name="Meysman F."/>
            <person name="Nielsen L.P."/>
            <person name="Schramm A."/>
            <person name="Kjeldsen K.U."/>
        </authorList>
    </citation>
    <scope>NUCLEOTIDE SEQUENCE [LARGE SCALE GENOMIC DNA]</scope>
    <source>
        <strain evidence="7">MCF</strain>
    </source>
</reference>
<evidence type="ECO:0000256" key="2">
    <source>
        <dbReference type="ARBA" id="ARBA00022723"/>
    </source>
</evidence>
<dbReference type="PRINTS" id="PR00352">
    <property type="entry name" value="3FE4SFRDOXIN"/>
</dbReference>
<accession>A0A444IS91</accession>
<sequence length="63" mass="6899">MAEIIIDTYQCSGCETCAEMCPDVFRMDEVTEKAALVSVSPQITDAVHQAAAFCPEKCIEILE</sequence>
<keyword evidence="5" id="KW-0813">Transport</keyword>
<evidence type="ECO:0000256" key="1">
    <source>
        <dbReference type="ARBA" id="ARBA00003532"/>
    </source>
</evidence>
<dbReference type="GO" id="GO:0051536">
    <property type="term" value="F:iron-sulfur cluster binding"/>
    <property type="evidence" value="ECO:0007669"/>
    <property type="project" value="UniProtKB-KW"/>
</dbReference>
<keyword evidence="3 5" id="KW-0408">Iron</keyword>
<dbReference type="PROSITE" id="PS51379">
    <property type="entry name" value="4FE4S_FER_2"/>
    <property type="match status" value="1"/>
</dbReference>
<evidence type="ECO:0000256" key="5">
    <source>
        <dbReference type="RuleBase" id="RU368020"/>
    </source>
</evidence>
<name>A0A444IS91_9BACT</name>
<evidence type="ECO:0000313" key="8">
    <source>
        <dbReference type="Proteomes" id="UP000287853"/>
    </source>
</evidence>
<evidence type="ECO:0000256" key="3">
    <source>
        <dbReference type="ARBA" id="ARBA00023004"/>
    </source>
</evidence>
<dbReference type="Proteomes" id="UP000287853">
    <property type="component" value="Unassembled WGS sequence"/>
</dbReference>
<feature type="domain" description="4Fe-4S ferredoxin-type" evidence="6">
    <location>
        <begin position="2"/>
        <end position="30"/>
    </location>
</feature>
<comment type="function">
    <text evidence="1 5">Ferredoxins are iron-sulfur proteins that transfer electrons in a wide variety of metabolic reactions.</text>
</comment>
<dbReference type="Gene3D" id="3.30.70.20">
    <property type="match status" value="1"/>
</dbReference>